<keyword evidence="1" id="KW-1133">Transmembrane helix</keyword>
<feature type="transmembrane region" description="Helical" evidence="1">
    <location>
        <begin position="297"/>
        <end position="322"/>
    </location>
</feature>
<organism evidence="2 3">
    <name type="scientific">Gossypium barbadense</name>
    <name type="common">Sea Island cotton</name>
    <name type="synonym">Hibiscus barbadensis</name>
    <dbReference type="NCBI Taxonomy" id="3634"/>
    <lineage>
        <taxon>Eukaryota</taxon>
        <taxon>Viridiplantae</taxon>
        <taxon>Streptophyta</taxon>
        <taxon>Embryophyta</taxon>
        <taxon>Tracheophyta</taxon>
        <taxon>Spermatophyta</taxon>
        <taxon>Magnoliopsida</taxon>
        <taxon>eudicotyledons</taxon>
        <taxon>Gunneridae</taxon>
        <taxon>Pentapetalae</taxon>
        <taxon>rosids</taxon>
        <taxon>malvids</taxon>
        <taxon>Malvales</taxon>
        <taxon>Malvaceae</taxon>
        <taxon>Malvoideae</taxon>
        <taxon>Gossypium</taxon>
    </lineage>
</organism>
<dbReference type="AlphaFoldDB" id="A0A2P5YEX4"/>
<feature type="transmembrane region" description="Helical" evidence="1">
    <location>
        <begin position="31"/>
        <end position="57"/>
    </location>
</feature>
<gene>
    <name evidence="2" type="ORF">GOBAR_AA06442</name>
</gene>
<dbReference type="Proteomes" id="UP000239757">
    <property type="component" value="Unassembled WGS sequence"/>
</dbReference>
<evidence type="ECO:0000313" key="3">
    <source>
        <dbReference type="Proteomes" id="UP000239757"/>
    </source>
</evidence>
<sequence length="420" mass="44574">MFRPKYMFSPPPSSAPSPSVRLGHKISITTIHVMALDGIVNVNSLFTFAIFLGLAWYPIPTLIDPSSPASCAAGSNIAENLISCHVYSFSSFLFSSLIALAIKQAIKISKDSNDLAAHGVGASLVDVNLMALRVGMLVSSFGSVLGCGFLMMALVALVQIKLGTLGCGSIYTFAAIDNCKYLSVAGNPRQQKNKSQKFHSLFLQFLFQSLEATINSKTNAMFRPKYMFSPPPSSAPSPSVRLGHKISITTIHVMALDGIVNVNSLFTFAIFLGLAWYPIPTLIDPSSPASCAAGSNIAENLISCHVYSFSSFLFSSLIALAIKQAIKISKDSNDLAAHGVGASLVDVNLMALRVGMLVSSFGSVLGCGFLMMALVALVQIKLGTLGCGSIYTFAAIGPLIVLVPSALVIYICIVLYAFTR</sequence>
<name>A0A2P5YEX4_GOSBA</name>
<dbReference type="EMBL" id="KZ663281">
    <property type="protein sequence ID" value="PPS14148.1"/>
    <property type="molecule type" value="Genomic_DNA"/>
</dbReference>
<dbReference type="PANTHER" id="PTHR33430:SF9">
    <property type="entry name" value="MATERNAL EFFECT EMBRYO ARREST 60"/>
    <property type="match status" value="1"/>
</dbReference>
<keyword evidence="1" id="KW-0472">Membrane</keyword>
<dbReference type="OrthoDB" id="666653at2759"/>
<reference evidence="2 3" key="1">
    <citation type="submission" date="2015-01" db="EMBL/GenBank/DDBJ databases">
        <title>Genome of allotetraploid Gossypium barbadense reveals genomic plasticity and fiber elongation in cotton evolution.</title>
        <authorList>
            <person name="Chen X."/>
            <person name="Liu X."/>
            <person name="Zhao B."/>
            <person name="Zheng H."/>
            <person name="Hu Y."/>
            <person name="Lu G."/>
            <person name="Yang C."/>
            <person name="Chen J."/>
            <person name="Shan C."/>
            <person name="Zhang L."/>
            <person name="Zhou Y."/>
            <person name="Wang L."/>
            <person name="Guo W."/>
            <person name="Bai Y."/>
            <person name="Ruan J."/>
            <person name="Shangguan X."/>
            <person name="Mao Y."/>
            <person name="Jiang J."/>
            <person name="Zhu Y."/>
            <person name="Lei J."/>
            <person name="Kang H."/>
            <person name="Chen S."/>
            <person name="He X."/>
            <person name="Wang R."/>
            <person name="Wang Y."/>
            <person name="Chen J."/>
            <person name="Wang L."/>
            <person name="Yu S."/>
            <person name="Wang B."/>
            <person name="Wei J."/>
            <person name="Song S."/>
            <person name="Lu X."/>
            <person name="Gao Z."/>
            <person name="Gu W."/>
            <person name="Deng X."/>
            <person name="Ma D."/>
            <person name="Wang S."/>
            <person name="Liang W."/>
            <person name="Fang L."/>
            <person name="Cai C."/>
            <person name="Zhu X."/>
            <person name="Zhou B."/>
            <person name="Zhang Y."/>
            <person name="Chen Z."/>
            <person name="Xu S."/>
            <person name="Zhu R."/>
            <person name="Wang S."/>
            <person name="Zhang T."/>
            <person name="Zhao G."/>
        </authorList>
    </citation>
    <scope>NUCLEOTIDE SEQUENCE [LARGE SCALE GENOMIC DNA]</scope>
    <source>
        <strain evidence="3">cv. Xinhai21</strain>
        <tissue evidence="2">Leaf</tissue>
    </source>
</reference>
<evidence type="ECO:0000313" key="2">
    <source>
        <dbReference type="EMBL" id="PPS14148.1"/>
    </source>
</evidence>
<feature type="transmembrane region" description="Helical" evidence="1">
    <location>
        <begin position="390"/>
        <end position="418"/>
    </location>
</feature>
<feature type="transmembrane region" description="Helical" evidence="1">
    <location>
        <begin position="251"/>
        <end position="277"/>
    </location>
</feature>
<dbReference type="PANTHER" id="PTHR33430">
    <property type="entry name" value="MATERNAL EFFECT EMBRYO ARREST PROTEIN"/>
    <property type="match status" value="1"/>
</dbReference>
<keyword evidence="1" id="KW-0812">Transmembrane</keyword>
<proteinExistence type="predicted"/>
<feature type="transmembrane region" description="Helical" evidence="1">
    <location>
        <begin position="354"/>
        <end position="378"/>
    </location>
</feature>
<accession>A0A2P5YEX4</accession>
<feature type="transmembrane region" description="Helical" evidence="1">
    <location>
        <begin position="138"/>
        <end position="158"/>
    </location>
</feature>
<protein>
    <recommendedName>
        <fullName evidence="4">Maternal effect embryo arrest 60</fullName>
    </recommendedName>
</protein>
<evidence type="ECO:0008006" key="4">
    <source>
        <dbReference type="Google" id="ProtNLM"/>
    </source>
</evidence>
<evidence type="ECO:0000256" key="1">
    <source>
        <dbReference type="SAM" id="Phobius"/>
    </source>
</evidence>